<organism evidence="2 3">
    <name type="scientific">Kocuria soli</name>
    <dbReference type="NCBI Taxonomy" id="2485125"/>
    <lineage>
        <taxon>Bacteria</taxon>
        <taxon>Bacillati</taxon>
        <taxon>Actinomycetota</taxon>
        <taxon>Actinomycetes</taxon>
        <taxon>Micrococcales</taxon>
        <taxon>Micrococcaceae</taxon>
        <taxon>Kocuria</taxon>
    </lineage>
</organism>
<feature type="domain" description="TfoX N-terminal" evidence="1">
    <location>
        <begin position="17"/>
        <end position="107"/>
    </location>
</feature>
<dbReference type="OrthoDB" id="214902at2"/>
<name>A0A3N3ZQW2_9MICC</name>
<dbReference type="Proteomes" id="UP000270616">
    <property type="component" value="Unassembled WGS sequence"/>
</dbReference>
<comment type="caution">
    <text evidence="2">The sequence shown here is derived from an EMBL/GenBank/DDBJ whole genome shotgun (WGS) entry which is preliminary data.</text>
</comment>
<keyword evidence="3" id="KW-1185">Reference proteome</keyword>
<dbReference type="Gene3D" id="3.30.1460.30">
    <property type="entry name" value="YgaC/TfoX-N like chaperone"/>
    <property type="match status" value="1"/>
</dbReference>
<protein>
    <submittedName>
        <fullName evidence="2">TfoX family protein</fullName>
    </submittedName>
</protein>
<proteinExistence type="predicted"/>
<dbReference type="SUPFAM" id="SSF159894">
    <property type="entry name" value="YgaC/TfoX-N like"/>
    <property type="match status" value="1"/>
</dbReference>
<evidence type="ECO:0000313" key="3">
    <source>
        <dbReference type="Proteomes" id="UP000270616"/>
    </source>
</evidence>
<evidence type="ECO:0000259" key="1">
    <source>
        <dbReference type="Pfam" id="PF04993"/>
    </source>
</evidence>
<dbReference type="RefSeq" id="WP_123825002.1">
    <property type="nucleotide sequence ID" value="NZ_RKMF01000006.1"/>
</dbReference>
<sequence length="116" mass="12763">MATTRAQDSLVDRIRRLLDPTLPVREVSMFGGRAIMVNDKMLVSAGKDGRLLVRVDAQQHEKLLQQPGTSQAEMGIGRTMGPGWITVEQDELTSDKKLAEWVTIAMSHNRGTTGTS</sequence>
<dbReference type="InterPro" id="IPR007076">
    <property type="entry name" value="TfoX_N"/>
</dbReference>
<dbReference type="EMBL" id="RKMF01000006">
    <property type="protein sequence ID" value="ROZ63591.1"/>
    <property type="molecule type" value="Genomic_DNA"/>
</dbReference>
<evidence type="ECO:0000313" key="2">
    <source>
        <dbReference type="EMBL" id="ROZ63591.1"/>
    </source>
</evidence>
<dbReference type="Pfam" id="PF04993">
    <property type="entry name" value="TfoX_N"/>
    <property type="match status" value="1"/>
</dbReference>
<dbReference type="AlphaFoldDB" id="A0A3N3ZQW2"/>
<accession>A0A3N3ZQW2</accession>
<reference evidence="2 3" key="1">
    <citation type="submission" date="2018-10" db="EMBL/GenBank/DDBJ databases">
        <title>Kocuria sp. M5W7-7, whole genome shotgun sequence.</title>
        <authorList>
            <person name="Tuo L."/>
        </authorList>
    </citation>
    <scope>NUCLEOTIDE SEQUENCE [LARGE SCALE GENOMIC DNA]</scope>
    <source>
        <strain evidence="2 3">M5W7-7</strain>
    </source>
</reference>
<gene>
    <name evidence="2" type="ORF">EDL96_06635</name>
</gene>